<dbReference type="Gene3D" id="2.60.120.260">
    <property type="entry name" value="Galactose-binding domain-like"/>
    <property type="match status" value="2"/>
</dbReference>
<reference evidence="8 9" key="1">
    <citation type="submission" date="2018-03" db="EMBL/GenBank/DDBJ databases">
        <title>Genomic Encyclopedia of Type Strains, Phase III (KMG-III): the genomes of soil and plant-associated and newly described type strains.</title>
        <authorList>
            <person name="Whitman W."/>
        </authorList>
    </citation>
    <scope>NUCLEOTIDE SEQUENCE [LARGE SCALE GENOMIC DNA]</scope>
    <source>
        <strain evidence="8 9">CGMCC 1.9313</strain>
    </source>
</reference>
<dbReference type="GO" id="GO:0030596">
    <property type="term" value="F:alpha-L-rhamnosidase activity"/>
    <property type="evidence" value="ECO:0007669"/>
    <property type="project" value="UniProtKB-EC"/>
</dbReference>
<dbReference type="InterPro" id="IPR013783">
    <property type="entry name" value="Ig-like_fold"/>
</dbReference>
<protein>
    <recommendedName>
        <fullName evidence="2">alpha-L-rhamnosidase</fullName>
        <ecNumber evidence="2">3.2.1.40</ecNumber>
    </recommendedName>
</protein>
<evidence type="ECO:0000313" key="9">
    <source>
        <dbReference type="Proteomes" id="UP000238034"/>
    </source>
</evidence>
<evidence type="ECO:0000313" key="8">
    <source>
        <dbReference type="EMBL" id="PRY55590.1"/>
    </source>
</evidence>
<feature type="domain" description="Bacterial alpha-L-rhamnosidase N-terminal" evidence="5">
    <location>
        <begin position="181"/>
        <end position="352"/>
    </location>
</feature>
<evidence type="ECO:0000256" key="2">
    <source>
        <dbReference type="ARBA" id="ARBA00012652"/>
    </source>
</evidence>
<evidence type="ECO:0000256" key="3">
    <source>
        <dbReference type="ARBA" id="ARBA00022801"/>
    </source>
</evidence>
<dbReference type="PANTHER" id="PTHR33307:SF6">
    <property type="entry name" value="ALPHA-RHAMNOSIDASE (EUROFUNG)-RELATED"/>
    <property type="match status" value="1"/>
</dbReference>
<dbReference type="Gene3D" id="1.50.10.10">
    <property type="match status" value="1"/>
</dbReference>
<dbReference type="SUPFAM" id="SSF48208">
    <property type="entry name" value="Six-hairpin glycosidases"/>
    <property type="match status" value="1"/>
</dbReference>
<feature type="domain" description="Alpha-L-rhamnosidase C-terminal" evidence="7">
    <location>
        <begin position="814"/>
        <end position="890"/>
    </location>
</feature>
<evidence type="ECO:0000259" key="5">
    <source>
        <dbReference type="Pfam" id="PF08531"/>
    </source>
</evidence>
<dbReference type="AlphaFoldDB" id="A0A2T0UCC7"/>
<comment type="catalytic activity">
    <reaction evidence="1">
        <text>Hydrolysis of terminal non-reducing alpha-L-rhamnose residues in alpha-L-rhamnosides.</text>
        <dbReference type="EC" id="3.2.1.40"/>
    </reaction>
</comment>
<dbReference type="Pfam" id="PF08531">
    <property type="entry name" value="Bac_rhamnosid_N"/>
    <property type="match status" value="1"/>
</dbReference>
<dbReference type="EMBL" id="PVTH01000001">
    <property type="protein sequence ID" value="PRY55590.1"/>
    <property type="molecule type" value="Genomic_DNA"/>
</dbReference>
<dbReference type="Pfam" id="PF05592">
    <property type="entry name" value="Bac_rhamnosid"/>
    <property type="match status" value="1"/>
</dbReference>
<evidence type="ECO:0000259" key="4">
    <source>
        <dbReference type="Pfam" id="PF05592"/>
    </source>
</evidence>
<name>A0A2T0UCC7_9SPHI</name>
<dbReference type="Pfam" id="PF17390">
    <property type="entry name" value="Bac_rhamnosid_C"/>
    <property type="match status" value="1"/>
</dbReference>
<keyword evidence="9" id="KW-1185">Reference proteome</keyword>
<dbReference type="GO" id="GO:0005975">
    <property type="term" value="P:carbohydrate metabolic process"/>
    <property type="evidence" value="ECO:0007669"/>
    <property type="project" value="InterPro"/>
</dbReference>
<evidence type="ECO:0000259" key="7">
    <source>
        <dbReference type="Pfam" id="PF17390"/>
    </source>
</evidence>
<accession>A0A2T0UCC7</accession>
<keyword evidence="3" id="KW-0378">Hydrolase</keyword>
<feature type="domain" description="Alpha-L-rhamnosidase concanavalin-like" evidence="4">
    <location>
        <begin position="363"/>
        <end position="462"/>
    </location>
</feature>
<evidence type="ECO:0000256" key="1">
    <source>
        <dbReference type="ARBA" id="ARBA00001445"/>
    </source>
</evidence>
<organism evidence="8 9">
    <name type="scientific">Arcticibacter pallidicorallinus</name>
    <dbReference type="NCBI Taxonomy" id="1259464"/>
    <lineage>
        <taxon>Bacteria</taxon>
        <taxon>Pseudomonadati</taxon>
        <taxon>Bacteroidota</taxon>
        <taxon>Sphingobacteriia</taxon>
        <taxon>Sphingobacteriales</taxon>
        <taxon>Sphingobacteriaceae</taxon>
        <taxon>Arcticibacter</taxon>
    </lineage>
</organism>
<dbReference type="Pfam" id="PF25788">
    <property type="entry name" value="Ig_Rha78A_N"/>
    <property type="match status" value="1"/>
</dbReference>
<sequence>MQLKVYESLTLKVGLCLMLMLTSLAGRAAGIQLQNLRCEMLTDPLGIDVLNPRLSWEITSPARGLKQSAYRILVASQADKLEEGKADLWDSGKKNSDESQHVVYSGKQLKSKDKAYWKVIVWTNDGSTSSSGISRWSMGLLNPVDWRGRWIGLDRAFKWDDEGQWSRLSARYFRKEFDAKKTIKSASVYIMGMGMYELYINGAAIGNQVLAPVPTDYTKGVKYNVFDVTDCLKSGLNTIGTVLGNGRFYTMRQSYKPYKIKTFGYPKMLLNLELTYTDGTTETITTDDTWKVTADGPIRSNNEYDGEEYDATKEMPGWNRTGFDDTKWLKAEYVQEPGGMYEAQMTPNMRIMSTLKPVSIKYLKPGVYIMDMGQNMAGWIKMRVKGKRGTAVSLRFAETLQKDGELFLENMRDAKVNDLYILKGEGVETWQPSFVYHGFRYVEIKGYPGTPKVEDFEGEVIYDEMKTVGSFETSDRTINQVYNNAYWGILGNYKGMPVDCPQRNERQPWLGDRKTGAYGESFIFNNGRLYAKWLDDIQQAQKADGSIPDVAPAFWRYYGDNTTWPGTYIAVADMLLHQYGDVRSVERHYESMKKWIVYMSERYMEKDLMTKDKYGDWCVPPESKEMIHSRDPKRQTDGVLIATATFYDLLRKMENFASIVNQAEDASRYKVLAERLKVAFNDKFLDKTTFQYGNNTVTANLLPLYYDMVPADVKAKVFNNIEEKILVENKGHISTGVIGTQMLMRGLTENGRSDIAFKIATNRDYPSWGYMVENGATTIWELWNGNTASPKMNSQNHVMLLGDLVVWYYENLAGIKSADRSAFKQMVMKPTLPEGLNYVKSSYYSAYGRVVSNWTRNAKSFNWDVEVPVNTTAVISIPAKSGKDVKESGKSASGSKGVKFIKMEDGRAVFEIGSGQYKFTSNL</sequence>
<dbReference type="InterPro" id="IPR013737">
    <property type="entry name" value="Bac_rhamnosid_N"/>
</dbReference>
<dbReference type="InterPro" id="IPR035396">
    <property type="entry name" value="Bac_rhamnosid6H"/>
</dbReference>
<dbReference type="Pfam" id="PF17389">
    <property type="entry name" value="Bac_rhamnosid6H"/>
    <property type="match status" value="1"/>
</dbReference>
<dbReference type="InterPro" id="IPR008928">
    <property type="entry name" value="6-hairpin_glycosidase_sf"/>
</dbReference>
<dbReference type="EC" id="3.2.1.40" evidence="2"/>
<dbReference type="InterPro" id="IPR012341">
    <property type="entry name" value="6hp_glycosidase-like_sf"/>
</dbReference>
<feature type="domain" description="Alpha-L-rhamnosidase six-hairpin glycosidase" evidence="6">
    <location>
        <begin position="467"/>
        <end position="812"/>
    </location>
</feature>
<dbReference type="RefSeq" id="WP_245925412.1">
    <property type="nucleotide sequence ID" value="NZ_PVTH01000001.1"/>
</dbReference>
<evidence type="ECO:0000259" key="6">
    <source>
        <dbReference type="Pfam" id="PF17389"/>
    </source>
</evidence>
<gene>
    <name evidence="8" type="ORF">B0I27_101564</name>
</gene>
<dbReference type="PIRSF" id="PIRSF010631">
    <property type="entry name" value="A-rhamnsds"/>
    <property type="match status" value="1"/>
</dbReference>
<dbReference type="Gene3D" id="2.60.420.10">
    <property type="entry name" value="Maltose phosphorylase, domain 3"/>
    <property type="match status" value="1"/>
</dbReference>
<comment type="caution">
    <text evidence="8">The sequence shown here is derived from an EMBL/GenBank/DDBJ whole genome shotgun (WGS) entry which is preliminary data.</text>
</comment>
<dbReference type="InterPro" id="IPR016007">
    <property type="entry name" value="Alpha_rhamnosid"/>
</dbReference>
<dbReference type="PANTHER" id="PTHR33307">
    <property type="entry name" value="ALPHA-RHAMNOSIDASE (EUROFUNG)"/>
    <property type="match status" value="1"/>
</dbReference>
<dbReference type="Gene3D" id="2.60.40.10">
    <property type="entry name" value="Immunoglobulins"/>
    <property type="match status" value="1"/>
</dbReference>
<dbReference type="Proteomes" id="UP000238034">
    <property type="component" value="Unassembled WGS sequence"/>
</dbReference>
<dbReference type="InterPro" id="IPR008902">
    <property type="entry name" value="Rhamnosid_concanavalin"/>
</dbReference>
<dbReference type="InterPro" id="IPR035398">
    <property type="entry name" value="Bac_rhamnosid_C"/>
</dbReference>
<proteinExistence type="predicted"/>